<feature type="domain" description="TIR" evidence="1">
    <location>
        <begin position="2"/>
        <end position="141"/>
    </location>
</feature>
<evidence type="ECO:0000259" key="1">
    <source>
        <dbReference type="PROSITE" id="PS50104"/>
    </source>
</evidence>
<accession>A0ABX9DVN9</accession>
<dbReference type="InterPro" id="IPR000157">
    <property type="entry name" value="TIR_dom"/>
</dbReference>
<dbReference type="RefSeq" id="WP_112232207.1">
    <property type="nucleotide sequence ID" value="NZ_QLTT01000015.1"/>
</dbReference>
<proteinExistence type="predicted"/>
<dbReference type="EMBL" id="QLTT01000015">
    <property type="protein sequence ID" value="RAS59243.1"/>
    <property type="molecule type" value="Genomic_DNA"/>
</dbReference>
<dbReference type="Gene3D" id="1.25.40.10">
    <property type="entry name" value="Tetratricopeptide repeat domain"/>
    <property type="match status" value="2"/>
</dbReference>
<reference evidence="2 3" key="1">
    <citation type="submission" date="2018-06" db="EMBL/GenBank/DDBJ databases">
        <title>Genomic Encyclopedia of Type Strains, Phase IV (KMG-IV): sequencing the most valuable type-strain genomes for metagenomic binning, comparative biology and taxonomic classification.</title>
        <authorList>
            <person name="Goeker M."/>
        </authorList>
    </citation>
    <scope>NUCLEOTIDE SEQUENCE [LARGE SCALE GENOMIC DNA]</scope>
    <source>
        <strain evidence="2 3">DSM 45479</strain>
    </source>
</reference>
<dbReference type="SUPFAM" id="SSF52200">
    <property type="entry name" value="Toll/Interleukin receptor TIR domain"/>
    <property type="match status" value="1"/>
</dbReference>
<dbReference type="InterPro" id="IPR035897">
    <property type="entry name" value="Toll_tir_struct_dom_sf"/>
</dbReference>
<dbReference type="InterPro" id="IPR027417">
    <property type="entry name" value="P-loop_NTPase"/>
</dbReference>
<dbReference type="SUPFAM" id="SSF52540">
    <property type="entry name" value="P-loop containing nucleoside triphosphate hydrolases"/>
    <property type="match status" value="1"/>
</dbReference>
<gene>
    <name evidence="2" type="ORF">C8D87_115103</name>
</gene>
<sequence>MEDHIAFLSFSGLKLQRVEAIHNELVFRGHDPFIDREKIRPGQGLTPEIEKGLRRSKLFVVYYSSCYAIRHSCQLELLHALLSDEVEGGESRILVINPESGREHIQPVALQDKLYIEDRGQDVGAIVDYICARARDVRGTFPGIKFAVTPPRIHGATPTVDVRIRRYGDMWRVRTALTRNDFPVTQRPVSRTALLTGLPGAGKSTLVDDYILHFGHLYDDVWKLDLHGVADRYPDEIERLLGVRDPGEAVDLLSTKRSSRRQLWVVDTIPPDLTDKQLDELIMPLDTVDTILVSQGGPASRLAEEVRLDGLSDDEAVQLVKLYHPLSAAEEDELPALLAKSVSRHPMALAALARSARERSDLGTFAEHVGRVREGAEAGLDAIITVVAKRLGHEANPNCLTLLHLAAECALDVIPVRFTCAVAERFDLDEHSVLQALRRLRESHQIIWEAESWSAHALVRLAARRLPYRVPADDLAAAAVRLLTTSDTPLDDRLLPHARHLCGHSAIAPQLREPLLARTATTLLHLRRPEVAARFYDRLLTEFPAAGTAATHLAAARCHAHAGEHDRAVEHARQAGDGLDALLVLATSLDAGGRFEEASPVWDSVITHPDIASWPDGATAEIDWVRSRRLRGDLLPHRERLNAILERADQLPAQVAHQARLELAEIDMRTDRPDDARALARSVVDHYENANTPHDPLAAQARFTLANADITLGFLELKPDLQRWPEAEKRLRAQLAEQEKALGPRNLSTLTTRTAIGLALIGQGEAAAARDHARDLLPVLDSRVGADHPLYHRCSYVLGMAYAQLASFPRAVDHLDSAHRGQLITLGEAHPETLRTQFELAIALKLRDSKSNKRANALLDRVRVLSPRVTGRLNDLYGQSVVASTLARFSPTWLLRFAHRANHKSKWADEIR</sequence>
<dbReference type="PROSITE" id="PS50104">
    <property type="entry name" value="TIR"/>
    <property type="match status" value="1"/>
</dbReference>
<dbReference type="Proteomes" id="UP000248714">
    <property type="component" value="Unassembled WGS sequence"/>
</dbReference>
<organism evidence="2 3">
    <name type="scientific">Lentzea atacamensis</name>
    <dbReference type="NCBI Taxonomy" id="531938"/>
    <lineage>
        <taxon>Bacteria</taxon>
        <taxon>Bacillati</taxon>
        <taxon>Actinomycetota</taxon>
        <taxon>Actinomycetes</taxon>
        <taxon>Pseudonocardiales</taxon>
        <taxon>Pseudonocardiaceae</taxon>
        <taxon>Lentzea</taxon>
    </lineage>
</organism>
<name>A0ABX9DVN9_9PSEU</name>
<dbReference type="Gene3D" id="3.40.50.10140">
    <property type="entry name" value="Toll/interleukin-1 receptor homology (TIR) domain"/>
    <property type="match status" value="1"/>
</dbReference>
<keyword evidence="3" id="KW-1185">Reference proteome</keyword>
<protein>
    <recommendedName>
        <fullName evidence="1">TIR domain-containing protein</fullName>
    </recommendedName>
</protein>
<dbReference type="SUPFAM" id="SSF48452">
    <property type="entry name" value="TPR-like"/>
    <property type="match status" value="2"/>
</dbReference>
<evidence type="ECO:0000313" key="3">
    <source>
        <dbReference type="Proteomes" id="UP000248714"/>
    </source>
</evidence>
<dbReference type="InterPro" id="IPR011990">
    <property type="entry name" value="TPR-like_helical_dom_sf"/>
</dbReference>
<comment type="caution">
    <text evidence="2">The sequence shown here is derived from an EMBL/GenBank/DDBJ whole genome shotgun (WGS) entry which is preliminary data.</text>
</comment>
<evidence type="ECO:0000313" key="2">
    <source>
        <dbReference type="EMBL" id="RAS59243.1"/>
    </source>
</evidence>
<dbReference type="Pfam" id="PF13676">
    <property type="entry name" value="TIR_2"/>
    <property type="match status" value="1"/>
</dbReference>